<dbReference type="RefSeq" id="WP_025696127.1">
    <property type="nucleotide sequence ID" value="NZ_ASQQ01000430.1"/>
</dbReference>
<dbReference type="PROSITE" id="PS01124">
    <property type="entry name" value="HTH_ARAC_FAMILY_2"/>
    <property type="match status" value="1"/>
</dbReference>
<proteinExistence type="predicted"/>
<keyword evidence="3" id="KW-0804">Transcription</keyword>
<dbReference type="SMART" id="SM00342">
    <property type="entry name" value="HTH_ARAC"/>
    <property type="match status" value="1"/>
</dbReference>
<dbReference type="Proteomes" id="UP000034189">
    <property type="component" value="Chromosome"/>
</dbReference>
<dbReference type="PANTHER" id="PTHR43280:SF28">
    <property type="entry name" value="HTH-TYPE TRANSCRIPTIONAL ACTIVATOR RHAS"/>
    <property type="match status" value="1"/>
</dbReference>
<name>A0A0F7F803_PAEDU</name>
<sequence>MNIHNLFFHIHYCNSRKFKGPGRRVGKFTRTLQHHELVFVTGGTGSFMIRGKRYPVKEGMLFYIGPGVLHSFEPDTEESAGFLTVHFSYARVNVNDGKWDIKDEAQMLSLHPAQQLKDFYPVEDIFNKLVDSWYAKLPGYEFMAKTLLQQLLIAVYQNISKQNQNYSISLKVEKTIQYMHQNVNQKVTLAELSEMVQLAPTYLSRTFKEFTGYSIIEFFNKMKIDEAKAMILEGGKKIKEVAQAFGFTDEFYFSRIYEPPLLTLR</sequence>
<gene>
    <name evidence="5" type="ORF">VK70_06385</name>
</gene>
<evidence type="ECO:0000256" key="1">
    <source>
        <dbReference type="ARBA" id="ARBA00023015"/>
    </source>
</evidence>
<dbReference type="OrthoDB" id="9807321at2"/>
<dbReference type="PANTHER" id="PTHR43280">
    <property type="entry name" value="ARAC-FAMILY TRANSCRIPTIONAL REGULATOR"/>
    <property type="match status" value="1"/>
</dbReference>
<keyword evidence="1" id="KW-0805">Transcription regulation</keyword>
<dbReference type="InterPro" id="IPR014710">
    <property type="entry name" value="RmlC-like_jellyroll"/>
</dbReference>
<feature type="domain" description="HTH araC/xylS-type" evidence="4">
    <location>
        <begin position="173"/>
        <end position="258"/>
    </location>
</feature>
<dbReference type="GO" id="GO:0043565">
    <property type="term" value="F:sequence-specific DNA binding"/>
    <property type="evidence" value="ECO:0007669"/>
    <property type="project" value="InterPro"/>
</dbReference>
<dbReference type="HOGENOM" id="CLU_000445_88_3_9"/>
<dbReference type="InterPro" id="IPR037923">
    <property type="entry name" value="HTH-like"/>
</dbReference>
<dbReference type="SUPFAM" id="SSF51215">
    <property type="entry name" value="Regulatory protein AraC"/>
    <property type="match status" value="1"/>
</dbReference>
<dbReference type="InterPro" id="IPR018060">
    <property type="entry name" value="HTH_AraC"/>
</dbReference>
<dbReference type="Pfam" id="PF12833">
    <property type="entry name" value="HTH_18"/>
    <property type="match status" value="1"/>
</dbReference>
<dbReference type="Pfam" id="PF02311">
    <property type="entry name" value="AraC_binding"/>
    <property type="match status" value="1"/>
</dbReference>
<evidence type="ECO:0000256" key="2">
    <source>
        <dbReference type="ARBA" id="ARBA00023125"/>
    </source>
</evidence>
<dbReference type="Gene3D" id="2.60.120.10">
    <property type="entry name" value="Jelly Rolls"/>
    <property type="match status" value="1"/>
</dbReference>
<organism evidence="5 6">
    <name type="scientific">Paenibacillus durus ATCC 35681</name>
    <dbReference type="NCBI Taxonomy" id="1333534"/>
    <lineage>
        <taxon>Bacteria</taxon>
        <taxon>Bacillati</taxon>
        <taxon>Bacillota</taxon>
        <taxon>Bacilli</taxon>
        <taxon>Bacillales</taxon>
        <taxon>Paenibacillaceae</taxon>
        <taxon>Paenibacillus</taxon>
    </lineage>
</organism>
<dbReference type="InterPro" id="IPR003313">
    <property type="entry name" value="AraC-bd"/>
</dbReference>
<dbReference type="Gene3D" id="1.10.10.60">
    <property type="entry name" value="Homeodomain-like"/>
    <property type="match status" value="2"/>
</dbReference>
<evidence type="ECO:0000256" key="3">
    <source>
        <dbReference type="ARBA" id="ARBA00023163"/>
    </source>
</evidence>
<dbReference type="GO" id="GO:0003700">
    <property type="term" value="F:DNA-binding transcription factor activity"/>
    <property type="evidence" value="ECO:0007669"/>
    <property type="project" value="InterPro"/>
</dbReference>
<dbReference type="PATRIC" id="fig|1333534.5.peg.1399"/>
<dbReference type="SUPFAM" id="SSF46689">
    <property type="entry name" value="Homeodomain-like"/>
    <property type="match status" value="1"/>
</dbReference>
<protein>
    <submittedName>
        <fullName evidence="5">AraC family transcriptional regulator</fullName>
    </submittedName>
</protein>
<reference evidence="5 6" key="1">
    <citation type="submission" date="2015-03" db="EMBL/GenBank/DDBJ databases">
        <authorList>
            <person name="Abdul Halim M."/>
        </authorList>
    </citation>
    <scope>NUCLEOTIDE SEQUENCE [LARGE SCALE GENOMIC DNA]</scope>
    <source>
        <strain evidence="5 6">ATCC 35681</strain>
    </source>
</reference>
<evidence type="ECO:0000259" key="4">
    <source>
        <dbReference type="PROSITE" id="PS01124"/>
    </source>
</evidence>
<evidence type="ECO:0000313" key="5">
    <source>
        <dbReference type="EMBL" id="AKG34244.1"/>
    </source>
</evidence>
<evidence type="ECO:0000313" key="6">
    <source>
        <dbReference type="Proteomes" id="UP000034189"/>
    </source>
</evidence>
<accession>A0A0F7F803</accession>
<reference evidence="5 6" key="2">
    <citation type="journal article" date="2016" name="Genome Announc.">
        <title>Genome Sequence of a Gram-Positive Diazotroph, Paenibacillus durus Type Strain ATCC 35681.</title>
        <authorList>
            <person name="Halim M.A."/>
            <person name="Rahman A.Y."/>
            <person name="Sim K.S."/>
            <person name="Yam H.C."/>
            <person name="Rahim A.A."/>
            <person name="Ghazali A.H."/>
            <person name="Najimudin N."/>
        </authorList>
    </citation>
    <scope>NUCLEOTIDE SEQUENCE [LARGE SCALE GENOMIC DNA]</scope>
    <source>
        <strain evidence="5 6">ATCC 35681</strain>
    </source>
</reference>
<dbReference type="InterPro" id="IPR009057">
    <property type="entry name" value="Homeodomain-like_sf"/>
</dbReference>
<dbReference type="AlphaFoldDB" id="A0A0F7F803"/>
<keyword evidence="2" id="KW-0238">DNA-binding</keyword>
<dbReference type="EMBL" id="CP011114">
    <property type="protein sequence ID" value="AKG34244.1"/>
    <property type="molecule type" value="Genomic_DNA"/>
</dbReference>